<evidence type="ECO:0000313" key="2">
    <source>
        <dbReference type="EMBL" id="KAJ7740162.1"/>
    </source>
</evidence>
<name>A0AAD7GRA8_9AGAR</name>
<organism evidence="1 3">
    <name type="scientific">Mycena metata</name>
    <dbReference type="NCBI Taxonomy" id="1033252"/>
    <lineage>
        <taxon>Eukaryota</taxon>
        <taxon>Fungi</taxon>
        <taxon>Dikarya</taxon>
        <taxon>Basidiomycota</taxon>
        <taxon>Agaricomycotina</taxon>
        <taxon>Agaricomycetes</taxon>
        <taxon>Agaricomycetidae</taxon>
        <taxon>Agaricales</taxon>
        <taxon>Marasmiineae</taxon>
        <taxon>Mycenaceae</taxon>
        <taxon>Mycena</taxon>
    </lineage>
</organism>
<dbReference type="AlphaFoldDB" id="A0AAD7GRA8"/>
<dbReference type="EMBL" id="JARKIB010000514">
    <property type="protein sequence ID" value="KAJ7702580.1"/>
    <property type="molecule type" value="Genomic_DNA"/>
</dbReference>
<evidence type="ECO:0000313" key="1">
    <source>
        <dbReference type="EMBL" id="KAJ7702580.1"/>
    </source>
</evidence>
<accession>A0AAD7GRA8</accession>
<keyword evidence="3" id="KW-1185">Reference proteome</keyword>
<protein>
    <submittedName>
        <fullName evidence="1">Uncharacterized protein</fullName>
    </submittedName>
</protein>
<reference evidence="1" key="1">
    <citation type="submission" date="2023-03" db="EMBL/GenBank/DDBJ databases">
        <title>Massive genome expansion in bonnet fungi (Mycena s.s.) driven by repeated elements and novel gene families across ecological guilds.</title>
        <authorList>
            <consortium name="Lawrence Berkeley National Laboratory"/>
            <person name="Harder C.B."/>
            <person name="Miyauchi S."/>
            <person name="Viragh M."/>
            <person name="Kuo A."/>
            <person name="Thoen E."/>
            <person name="Andreopoulos B."/>
            <person name="Lu D."/>
            <person name="Skrede I."/>
            <person name="Drula E."/>
            <person name="Henrissat B."/>
            <person name="Morin E."/>
            <person name="Kohler A."/>
            <person name="Barry K."/>
            <person name="LaButti K."/>
            <person name="Morin E."/>
            <person name="Salamov A."/>
            <person name="Lipzen A."/>
            <person name="Mereny Z."/>
            <person name="Hegedus B."/>
            <person name="Baldrian P."/>
            <person name="Stursova M."/>
            <person name="Weitz H."/>
            <person name="Taylor A."/>
            <person name="Grigoriev I.V."/>
            <person name="Nagy L.G."/>
            <person name="Martin F."/>
            <person name="Kauserud H."/>
        </authorList>
    </citation>
    <scope>NUCLEOTIDE SEQUENCE</scope>
    <source>
        <strain evidence="1">CBHHK182m</strain>
    </source>
</reference>
<sequence>IWPPIVQGELEHFTERWNSHVIRRQRSKLMPSGVSPNELYAHPQHYGGRCFAIPVPQAAVDAFRDSMPLNIEDALNWVPAEFDALAT</sequence>
<feature type="non-terminal residue" evidence="1">
    <location>
        <position position="1"/>
    </location>
</feature>
<proteinExistence type="predicted"/>
<dbReference type="EMBL" id="JARKIB010000104">
    <property type="protein sequence ID" value="KAJ7740162.1"/>
    <property type="molecule type" value="Genomic_DNA"/>
</dbReference>
<dbReference type="Proteomes" id="UP001215598">
    <property type="component" value="Unassembled WGS sequence"/>
</dbReference>
<comment type="caution">
    <text evidence="1">The sequence shown here is derived from an EMBL/GenBank/DDBJ whole genome shotgun (WGS) entry which is preliminary data.</text>
</comment>
<evidence type="ECO:0000313" key="3">
    <source>
        <dbReference type="Proteomes" id="UP001215598"/>
    </source>
</evidence>
<gene>
    <name evidence="2" type="ORF">B0H16DRAFT_1324538</name>
    <name evidence="1" type="ORF">B0H16DRAFT_1347557</name>
</gene>